<dbReference type="Proteomes" id="UP000726737">
    <property type="component" value="Unassembled WGS sequence"/>
</dbReference>
<accession>A0A9P6PLM8</accession>
<comment type="caution">
    <text evidence="1">The sequence shown here is derived from an EMBL/GenBank/DDBJ whole genome shotgun (WGS) entry which is preliminary data.</text>
</comment>
<protein>
    <submittedName>
        <fullName evidence="1">Uncharacterized protein</fullName>
    </submittedName>
</protein>
<name>A0A9P6PLM8_9FUNG</name>
<sequence>MSIDSSRFQEQQLFSDEWGKQDDSIAVAVVGENQETIQDRVAGFASSIKGGPMGLITVVVSALLDQDSFIQLSAGQFISRSVRNKAGERWVE</sequence>
<organism evidence="1 2">
    <name type="scientific">Mortierella polycephala</name>
    <dbReference type="NCBI Taxonomy" id="41804"/>
    <lineage>
        <taxon>Eukaryota</taxon>
        <taxon>Fungi</taxon>
        <taxon>Fungi incertae sedis</taxon>
        <taxon>Mucoromycota</taxon>
        <taxon>Mortierellomycotina</taxon>
        <taxon>Mortierellomycetes</taxon>
        <taxon>Mortierellales</taxon>
        <taxon>Mortierellaceae</taxon>
        <taxon>Mortierella</taxon>
    </lineage>
</organism>
<dbReference type="EMBL" id="JAAAJA010000805">
    <property type="protein sequence ID" value="KAG0249525.1"/>
    <property type="molecule type" value="Genomic_DNA"/>
</dbReference>
<evidence type="ECO:0000313" key="2">
    <source>
        <dbReference type="Proteomes" id="UP000726737"/>
    </source>
</evidence>
<reference evidence="1" key="1">
    <citation type="journal article" date="2020" name="Fungal Divers.">
        <title>Resolving the Mortierellaceae phylogeny through synthesis of multi-gene phylogenetics and phylogenomics.</title>
        <authorList>
            <person name="Vandepol N."/>
            <person name="Liber J."/>
            <person name="Desiro A."/>
            <person name="Na H."/>
            <person name="Kennedy M."/>
            <person name="Barry K."/>
            <person name="Grigoriev I.V."/>
            <person name="Miller A.N."/>
            <person name="O'Donnell K."/>
            <person name="Stajich J.E."/>
            <person name="Bonito G."/>
        </authorList>
    </citation>
    <scope>NUCLEOTIDE SEQUENCE</scope>
    <source>
        <strain evidence="1">KOD948</strain>
    </source>
</reference>
<proteinExistence type="predicted"/>
<feature type="non-terminal residue" evidence="1">
    <location>
        <position position="92"/>
    </location>
</feature>
<gene>
    <name evidence="1" type="ORF">BG011_009217</name>
</gene>
<keyword evidence="2" id="KW-1185">Reference proteome</keyword>
<evidence type="ECO:0000313" key="1">
    <source>
        <dbReference type="EMBL" id="KAG0249525.1"/>
    </source>
</evidence>
<dbReference type="AlphaFoldDB" id="A0A9P6PLM8"/>